<evidence type="ECO:0000256" key="2">
    <source>
        <dbReference type="ARBA" id="ARBA00010970"/>
    </source>
</evidence>
<comment type="subcellular location">
    <subcellularLocation>
        <location evidence="1">Membrane</location>
        <topology evidence="1">Multi-pass membrane protein</topology>
    </subcellularLocation>
</comment>
<evidence type="ECO:0000256" key="1">
    <source>
        <dbReference type="ARBA" id="ARBA00004141"/>
    </source>
</evidence>
<keyword evidence="5 6" id="KW-0472">Membrane</keyword>
<comment type="similarity">
    <text evidence="2">Belongs to the EI24 family.</text>
</comment>
<reference evidence="7" key="1">
    <citation type="submission" date="2021-06" db="EMBL/GenBank/DDBJ databases">
        <title>Parelaphostrongylus tenuis whole genome reference sequence.</title>
        <authorList>
            <person name="Garwood T.J."/>
            <person name="Larsen P.A."/>
            <person name="Fountain-Jones N.M."/>
            <person name="Garbe J.R."/>
            <person name="Macchietto M.G."/>
            <person name="Kania S.A."/>
            <person name="Gerhold R.W."/>
            <person name="Richards J.E."/>
            <person name="Wolf T.M."/>
        </authorList>
    </citation>
    <scope>NUCLEOTIDE SEQUENCE</scope>
    <source>
        <strain evidence="7">MNPRO001-30</strain>
        <tissue evidence="7">Meninges</tissue>
    </source>
</reference>
<evidence type="ECO:0000313" key="8">
    <source>
        <dbReference type="Proteomes" id="UP001196413"/>
    </source>
</evidence>
<organism evidence="7 8">
    <name type="scientific">Parelaphostrongylus tenuis</name>
    <name type="common">Meningeal worm</name>
    <dbReference type="NCBI Taxonomy" id="148309"/>
    <lineage>
        <taxon>Eukaryota</taxon>
        <taxon>Metazoa</taxon>
        <taxon>Ecdysozoa</taxon>
        <taxon>Nematoda</taxon>
        <taxon>Chromadorea</taxon>
        <taxon>Rhabditida</taxon>
        <taxon>Rhabditina</taxon>
        <taxon>Rhabditomorpha</taxon>
        <taxon>Strongyloidea</taxon>
        <taxon>Metastrongylidae</taxon>
        <taxon>Parelaphostrongylus</taxon>
    </lineage>
</organism>
<feature type="transmembrane region" description="Helical" evidence="6">
    <location>
        <begin position="165"/>
        <end position="188"/>
    </location>
</feature>
<feature type="transmembrane region" description="Helical" evidence="6">
    <location>
        <begin position="194"/>
        <end position="216"/>
    </location>
</feature>
<dbReference type="AlphaFoldDB" id="A0AAD5MSE7"/>
<sequence length="274" mass="31233">MILLASRCITRMSHHLWNVSCEVVRGFIDAFRGLKFAAQLDKDEEYVVINNAPRSPAKTVMQQRREQRGTMTRPVERIYRRRERVWKRVLQCLVTNAIVWILVWALLKLCSSGDDMSAGIFFVLSHLLVLPIFVFTRIVLALWFSDIAGACLRTLNLDPPPSVDFSIAVSDLLVSLLLGCVFLTQGLLVSYLPLPSFLCSIISFVHLSLLNSMYSFEYLWSSRSVLLHKRIERLEAYLPYFIGFGAPLTFVSTLSNSFLLNGSVFGTFFPPIYH</sequence>
<keyword evidence="3 6" id="KW-0812">Transmembrane</keyword>
<comment type="caution">
    <text evidence="7">The sequence shown here is derived from an EMBL/GenBank/DDBJ whole genome shotgun (WGS) entry which is preliminary data.</text>
</comment>
<dbReference type="Pfam" id="PF07264">
    <property type="entry name" value="EI24"/>
    <property type="match status" value="1"/>
</dbReference>
<gene>
    <name evidence="7" type="primary">EPG-4</name>
    <name evidence="7" type="ORF">KIN20_011681</name>
</gene>
<dbReference type="Proteomes" id="UP001196413">
    <property type="component" value="Unassembled WGS sequence"/>
</dbReference>
<dbReference type="PANTHER" id="PTHR21389">
    <property type="entry name" value="P53 INDUCED PROTEIN"/>
    <property type="match status" value="1"/>
</dbReference>
<feature type="transmembrane region" description="Helical" evidence="6">
    <location>
        <begin position="237"/>
        <end position="260"/>
    </location>
</feature>
<proteinExistence type="inferred from homology"/>
<evidence type="ECO:0000256" key="6">
    <source>
        <dbReference type="SAM" id="Phobius"/>
    </source>
</evidence>
<evidence type="ECO:0000256" key="3">
    <source>
        <dbReference type="ARBA" id="ARBA00022692"/>
    </source>
</evidence>
<dbReference type="GO" id="GO:0016236">
    <property type="term" value="P:macroautophagy"/>
    <property type="evidence" value="ECO:0007669"/>
    <property type="project" value="TreeGrafter"/>
</dbReference>
<dbReference type="PANTHER" id="PTHR21389:SF0">
    <property type="entry name" value="ETOPOSIDE-INDUCED PROTEIN 2.4 HOMOLOG"/>
    <property type="match status" value="1"/>
</dbReference>
<dbReference type="EMBL" id="JAHQIW010002153">
    <property type="protein sequence ID" value="KAJ1354681.1"/>
    <property type="molecule type" value="Genomic_DNA"/>
</dbReference>
<feature type="transmembrane region" description="Helical" evidence="6">
    <location>
        <begin position="89"/>
        <end position="107"/>
    </location>
</feature>
<keyword evidence="8" id="KW-1185">Reference proteome</keyword>
<dbReference type="GO" id="GO:0016020">
    <property type="term" value="C:membrane"/>
    <property type="evidence" value="ECO:0007669"/>
    <property type="project" value="UniProtKB-SubCell"/>
</dbReference>
<dbReference type="GO" id="GO:0005783">
    <property type="term" value="C:endoplasmic reticulum"/>
    <property type="evidence" value="ECO:0007669"/>
    <property type="project" value="TreeGrafter"/>
</dbReference>
<dbReference type="InterPro" id="IPR059112">
    <property type="entry name" value="CysZ/EI24"/>
</dbReference>
<feature type="transmembrane region" description="Helical" evidence="6">
    <location>
        <begin position="119"/>
        <end position="144"/>
    </location>
</feature>
<evidence type="ECO:0000313" key="7">
    <source>
        <dbReference type="EMBL" id="KAJ1354681.1"/>
    </source>
</evidence>
<accession>A0AAD5MSE7</accession>
<evidence type="ECO:0000256" key="4">
    <source>
        <dbReference type="ARBA" id="ARBA00022989"/>
    </source>
</evidence>
<name>A0AAD5MSE7_PARTN</name>
<protein>
    <submittedName>
        <fullName evidence="7">Etoposide-induced protein 2.4 (EI24)</fullName>
    </submittedName>
</protein>
<evidence type="ECO:0000256" key="5">
    <source>
        <dbReference type="ARBA" id="ARBA00023136"/>
    </source>
</evidence>
<keyword evidence="4 6" id="KW-1133">Transmembrane helix</keyword>